<dbReference type="SUPFAM" id="SSF55073">
    <property type="entry name" value="Nucleotide cyclase"/>
    <property type="match status" value="1"/>
</dbReference>
<dbReference type="SUPFAM" id="SSF141868">
    <property type="entry name" value="EAL domain-like"/>
    <property type="match status" value="1"/>
</dbReference>
<feature type="domain" description="GGDEF" evidence="3">
    <location>
        <begin position="420"/>
        <end position="553"/>
    </location>
</feature>
<proteinExistence type="predicted"/>
<dbReference type="InterPro" id="IPR001633">
    <property type="entry name" value="EAL_dom"/>
</dbReference>
<dbReference type="InterPro" id="IPR043128">
    <property type="entry name" value="Rev_trsase/Diguanyl_cyclase"/>
</dbReference>
<dbReference type="NCBIfam" id="TIGR00254">
    <property type="entry name" value="GGDEF"/>
    <property type="match status" value="1"/>
</dbReference>
<dbReference type="Gene3D" id="3.30.70.270">
    <property type="match status" value="1"/>
</dbReference>
<dbReference type="Pfam" id="PF00563">
    <property type="entry name" value="EAL"/>
    <property type="match status" value="1"/>
</dbReference>
<feature type="transmembrane region" description="Helical" evidence="1">
    <location>
        <begin position="50"/>
        <end position="72"/>
    </location>
</feature>
<dbReference type="SMART" id="SM00267">
    <property type="entry name" value="GGDEF"/>
    <property type="match status" value="1"/>
</dbReference>
<keyword evidence="5" id="KW-1185">Reference proteome</keyword>
<dbReference type="PROSITE" id="PS50883">
    <property type="entry name" value="EAL"/>
    <property type="match status" value="1"/>
</dbReference>
<gene>
    <name evidence="4" type="ORF">Pflav_035980</name>
</gene>
<organism evidence="4 5">
    <name type="scientific">Phytohabitans flavus</name>
    <dbReference type="NCBI Taxonomy" id="1076124"/>
    <lineage>
        <taxon>Bacteria</taxon>
        <taxon>Bacillati</taxon>
        <taxon>Actinomycetota</taxon>
        <taxon>Actinomycetes</taxon>
        <taxon>Micromonosporales</taxon>
        <taxon>Micromonosporaceae</taxon>
    </lineage>
</organism>
<evidence type="ECO:0000259" key="2">
    <source>
        <dbReference type="PROSITE" id="PS50883"/>
    </source>
</evidence>
<dbReference type="RefSeq" id="WP_377308675.1">
    <property type="nucleotide sequence ID" value="NZ_JBHTHL010000001.1"/>
</dbReference>
<dbReference type="SMART" id="SM00052">
    <property type="entry name" value="EAL"/>
    <property type="match status" value="1"/>
</dbReference>
<dbReference type="Gene3D" id="3.20.20.450">
    <property type="entry name" value="EAL domain"/>
    <property type="match status" value="1"/>
</dbReference>
<dbReference type="InterPro" id="IPR050706">
    <property type="entry name" value="Cyclic-di-GMP_PDE-like"/>
</dbReference>
<feature type="transmembrane region" description="Helical" evidence="1">
    <location>
        <begin position="84"/>
        <end position="108"/>
    </location>
</feature>
<name>A0A6F8XTW9_9ACTN</name>
<dbReference type="InterPro" id="IPR035919">
    <property type="entry name" value="EAL_sf"/>
</dbReference>
<evidence type="ECO:0000259" key="3">
    <source>
        <dbReference type="PROSITE" id="PS50887"/>
    </source>
</evidence>
<dbReference type="PROSITE" id="PS50887">
    <property type="entry name" value="GGDEF"/>
    <property type="match status" value="1"/>
</dbReference>
<feature type="domain" description="EAL" evidence="2">
    <location>
        <begin position="561"/>
        <end position="814"/>
    </location>
</feature>
<accession>A0A6F8XTW9</accession>
<reference evidence="4 5" key="2">
    <citation type="submission" date="2020-03" db="EMBL/GenBank/DDBJ databases">
        <authorList>
            <person name="Ichikawa N."/>
            <person name="Kimura A."/>
            <person name="Kitahashi Y."/>
            <person name="Uohara A."/>
        </authorList>
    </citation>
    <scope>NUCLEOTIDE SEQUENCE [LARGE SCALE GENOMIC DNA]</scope>
    <source>
        <strain evidence="4 5">NBRC 107702</strain>
    </source>
</reference>
<keyword evidence="1" id="KW-1133">Transmembrane helix</keyword>
<dbReference type="Pfam" id="PF00990">
    <property type="entry name" value="GGDEF"/>
    <property type="match status" value="1"/>
</dbReference>
<feature type="transmembrane region" description="Helical" evidence="1">
    <location>
        <begin position="200"/>
        <end position="221"/>
    </location>
</feature>
<dbReference type="GO" id="GO:0071111">
    <property type="term" value="F:cyclic-guanylate-specific phosphodiesterase activity"/>
    <property type="evidence" value="ECO:0007669"/>
    <property type="project" value="InterPro"/>
</dbReference>
<dbReference type="InterPro" id="IPR029787">
    <property type="entry name" value="Nucleotide_cyclase"/>
</dbReference>
<dbReference type="PANTHER" id="PTHR33121:SF70">
    <property type="entry name" value="SIGNALING PROTEIN YKOW"/>
    <property type="match status" value="1"/>
</dbReference>
<feature type="transmembrane region" description="Helical" evidence="1">
    <location>
        <begin position="161"/>
        <end position="188"/>
    </location>
</feature>
<dbReference type="CDD" id="cd01948">
    <property type="entry name" value="EAL"/>
    <property type="match status" value="1"/>
</dbReference>
<dbReference type="PROSITE" id="PS51257">
    <property type="entry name" value="PROKAR_LIPOPROTEIN"/>
    <property type="match status" value="1"/>
</dbReference>
<evidence type="ECO:0000313" key="4">
    <source>
        <dbReference type="EMBL" id="BCB77188.1"/>
    </source>
</evidence>
<dbReference type="PANTHER" id="PTHR33121">
    <property type="entry name" value="CYCLIC DI-GMP PHOSPHODIESTERASE PDEF"/>
    <property type="match status" value="1"/>
</dbReference>
<dbReference type="KEGG" id="pfla:Pflav_035980"/>
<dbReference type="InterPro" id="IPR000160">
    <property type="entry name" value="GGDEF_dom"/>
</dbReference>
<dbReference type="EMBL" id="AP022870">
    <property type="protein sequence ID" value="BCB77188.1"/>
    <property type="molecule type" value="Genomic_DNA"/>
</dbReference>
<dbReference type="CDD" id="cd01949">
    <property type="entry name" value="GGDEF"/>
    <property type="match status" value="1"/>
</dbReference>
<reference evidence="4 5" key="1">
    <citation type="submission" date="2020-03" db="EMBL/GenBank/DDBJ databases">
        <title>Whole genome shotgun sequence of Phytohabitans flavus NBRC 107702.</title>
        <authorList>
            <person name="Komaki H."/>
            <person name="Tamura T."/>
        </authorList>
    </citation>
    <scope>NUCLEOTIDE SEQUENCE [LARGE SCALE GENOMIC DNA]</scope>
    <source>
        <strain evidence="4 5">NBRC 107702</strain>
    </source>
</reference>
<keyword evidence="1" id="KW-0472">Membrane</keyword>
<dbReference type="AlphaFoldDB" id="A0A6F8XTW9"/>
<dbReference type="Proteomes" id="UP000502508">
    <property type="component" value="Chromosome"/>
</dbReference>
<keyword evidence="1" id="KW-0812">Transmembrane</keyword>
<sequence>MASLHSRELVGVSEGETGRLRLLTGLVLFLAAGCVAWAAAQLAAPSPAEWLYLVIAVGLVAVGTACSAPVRIRTQLRLSAASAAMLTLTVLLPPEWTIVCAATGVLFARLVARHRGASLHKALHNGGKDILAVTAATYAAWAAGVHSSLDGDLLTQHWTTYVVALPLAAAAFAAVEHTVTPATVALATGRSWAQVWRTDLDVRVLVDFAGLLLAGAAVGLVAFDPRLLIAIPLAQLVLYLLYMHRLHLRAERATWEQLAAATDALNGVDLDGVLRTAARGAVAVFGARQAQVELWDVEPCRLVRADVDGVLYDGPSSKAPQPAELTASRFLGGRDGSAIGVLRLALPPLTGGIQGREESTLRAFGASLTTAILNARAYADLHEQSERHASDARHDSLTGLDNRRALLDRLGDAQEQSGSGTRALALVDLNRFKEVNDTLGHAFGDQLLVEVAGRLDAAAGEHGARVARLGGDEFAILLDNLPAPATAIHRARRILDCLREPVGLAGMQVTVQASAGIALAGPGVSAGELLRRADVAMYQAKRAGVSIVDYQHGRDTADHRQLSLGGELARAVAEGEFAVRFQPIVDLGSGEVVAAETRTRWQHPRHGVLLPKQWLPIVERSDLLGAFTARVLRQALLGLREWQSAGFDLSVALNVSPHSLLDPTFPTMVLDELRAHRLDPASLVLELAETTSVGQLQAVERVLASLRAAGVRLALDDFGTGQSSLSIVSEIPVHELKIDHTFVAAMRTSAQAAAAVRSTVELGRSLGLTVVAEGVETADQRQALWELGCTAGQGHLFGRAMKAGELLEALRDGVDGVRGSLAPSLHPGATVIALRNRPPA</sequence>
<evidence type="ECO:0000313" key="5">
    <source>
        <dbReference type="Proteomes" id="UP000502508"/>
    </source>
</evidence>
<evidence type="ECO:0000256" key="1">
    <source>
        <dbReference type="SAM" id="Phobius"/>
    </source>
</evidence>
<protein>
    <recommendedName>
        <fullName evidence="6">GGDEF-domain containing protein</fullName>
    </recommendedName>
</protein>
<feature type="transmembrane region" description="Helical" evidence="1">
    <location>
        <begin position="20"/>
        <end position="38"/>
    </location>
</feature>
<evidence type="ECO:0008006" key="6">
    <source>
        <dbReference type="Google" id="ProtNLM"/>
    </source>
</evidence>